<feature type="compositionally biased region" description="Basic and acidic residues" evidence="1">
    <location>
        <begin position="1"/>
        <end position="17"/>
    </location>
</feature>
<dbReference type="Proteomes" id="UP001597094">
    <property type="component" value="Unassembled WGS sequence"/>
</dbReference>
<comment type="caution">
    <text evidence="2">The sequence shown here is derived from an EMBL/GenBank/DDBJ whole genome shotgun (WGS) entry which is preliminary data.</text>
</comment>
<dbReference type="EMBL" id="JBHTLD010000001">
    <property type="protein sequence ID" value="MFD1184602.1"/>
    <property type="molecule type" value="Genomic_DNA"/>
</dbReference>
<keyword evidence="3" id="KW-1185">Reference proteome</keyword>
<dbReference type="RefSeq" id="WP_377521929.1">
    <property type="nucleotide sequence ID" value="NZ_JBHTLD010000001.1"/>
</dbReference>
<evidence type="ECO:0000256" key="1">
    <source>
        <dbReference type="SAM" id="MobiDB-lite"/>
    </source>
</evidence>
<evidence type="ECO:0000313" key="2">
    <source>
        <dbReference type="EMBL" id="MFD1184602.1"/>
    </source>
</evidence>
<sequence length="146" mass="18736">MQHEEHDQRHPHHWEQQRHRRDQQRPMHPQHQDNFNDFGSRWGEPVTPLNQHQQDDWQPRRADRFRQEGNYRQEEWRPNEQDHRRQQPPHNFRHEQHHEPMWRQRDVHFDPSNQRVEDRWSEDPTMPHPRQRPPRHYDGFWQDYED</sequence>
<feature type="compositionally biased region" description="Basic and acidic residues" evidence="1">
    <location>
        <begin position="53"/>
        <end position="85"/>
    </location>
</feature>
<name>A0ABW3SL26_9BACT</name>
<feature type="region of interest" description="Disordered" evidence="1">
    <location>
        <begin position="1"/>
        <end position="146"/>
    </location>
</feature>
<protein>
    <submittedName>
        <fullName evidence="2">Uncharacterized protein</fullName>
    </submittedName>
</protein>
<accession>A0ABW3SL26</accession>
<gene>
    <name evidence="2" type="ORF">ACFQ2O_00190</name>
</gene>
<proteinExistence type="predicted"/>
<evidence type="ECO:0000313" key="3">
    <source>
        <dbReference type="Proteomes" id="UP001597094"/>
    </source>
</evidence>
<feature type="compositionally biased region" description="Basic and acidic residues" evidence="1">
    <location>
        <begin position="92"/>
        <end position="122"/>
    </location>
</feature>
<organism evidence="2 3">
    <name type="scientific">Pontibacter rugosus</name>
    <dbReference type="NCBI Taxonomy" id="1745966"/>
    <lineage>
        <taxon>Bacteria</taxon>
        <taxon>Pseudomonadati</taxon>
        <taxon>Bacteroidota</taxon>
        <taxon>Cytophagia</taxon>
        <taxon>Cytophagales</taxon>
        <taxon>Hymenobacteraceae</taxon>
        <taxon>Pontibacter</taxon>
    </lineage>
</organism>
<reference evidence="3" key="1">
    <citation type="journal article" date="2019" name="Int. J. Syst. Evol. Microbiol.">
        <title>The Global Catalogue of Microorganisms (GCM) 10K type strain sequencing project: providing services to taxonomists for standard genome sequencing and annotation.</title>
        <authorList>
            <consortium name="The Broad Institute Genomics Platform"/>
            <consortium name="The Broad Institute Genome Sequencing Center for Infectious Disease"/>
            <person name="Wu L."/>
            <person name="Ma J."/>
        </authorList>
    </citation>
    <scope>NUCLEOTIDE SEQUENCE [LARGE SCALE GENOMIC DNA]</scope>
    <source>
        <strain evidence="3">JCM 31319</strain>
    </source>
</reference>